<dbReference type="STRING" id="1150600.ADIARSV_0355"/>
<dbReference type="Proteomes" id="UP000014174">
    <property type="component" value="Unassembled WGS sequence"/>
</dbReference>
<reference evidence="2 3" key="1">
    <citation type="journal article" date="2013" name="Genome Announc.">
        <title>Draft Genome Sequence of Arcticibacter svalbardensis Strain MN12-7T, a Member of the Family Sphingobacteriaceae Isolated from an Arctic Soil Sample.</title>
        <authorList>
            <person name="Shivaji S."/>
            <person name="Ara S."/>
            <person name="Prasad S."/>
            <person name="Manasa B.P."/>
            <person name="Begum Z."/>
            <person name="Singh A."/>
            <person name="Kumar Pinnaka A."/>
        </authorList>
    </citation>
    <scope>NUCLEOTIDE SEQUENCE [LARGE SCALE GENOMIC DNA]</scope>
    <source>
        <strain evidence="2 3">MN12-7</strain>
    </source>
</reference>
<dbReference type="PANTHER" id="PTHR42831:SF1">
    <property type="entry name" value="FE-S PROTEIN MATURATION AUXILIARY FACTOR YITW"/>
    <property type="match status" value="1"/>
</dbReference>
<dbReference type="PANTHER" id="PTHR42831">
    <property type="entry name" value="FE-S PROTEIN MATURATION AUXILIARY FACTOR YITW"/>
    <property type="match status" value="1"/>
</dbReference>
<name>R9GXB0_9SPHI</name>
<organism evidence="2 3">
    <name type="scientific">Arcticibacter svalbardensis MN12-7</name>
    <dbReference type="NCBI Taxonomy" id="1150600"/>
    <lineage>
        <taxon>Bacteria</taxon>
        <taxon>Pseudomonadati</taxon>
        <taxon>Bacteroidota</taxon>
        <taxon>Sphingobacteriia</taxon>
        <taxon>Sphingobacteriales</taxon>
        <taxon>Sphingobacteriaceae</taxon>
        <taxon>Arcticibacter</taxon>
    </lineage>
</organism>
<dbReference type="eggNOG" id="COG2151">
    <property type="taxonomic scope" value="Bacteria"/>
</dbReference>
<protein>
    <submittedName>
        <fullName evidence="2">PaaD-like protein (DUF59) involved in Fe-S cluster assembly</fullName>
    </submittedName>
</protein>
<accession>R9GXB0</accession>
<dbReference type="OrthoDB" id="9805360at2"/>
<dbReference type="Pfam" id="PF01883">
    <property type="entry name" value="FeS_assembly_P"/>
    <property type="match status" value="1"/>
</dbReference>
<dbReference type="RefSeq" id="WP_016193605.1">
    <property type="nucleotide sequence ID" value="NZ_AQPN01000012.1"/>
</dbReference>
<dbReference type="InterPro" id="IPR052339">
    <property type="entry name" value="Fe-S_Maturation_MIP18"/>
</dbReference>
<evidence type="ECO:0000313" key="3">
    <source>
        <dbReference type="Proteomes" id="UP000014174"/>
    </source>
</evidence>
<feature type="domain" description="MIP18 family-like" evidence="1">
    <location>
        <begin position="16"/>
        <end position="85"/>
    </location>
</feature>
<keyword evidence="3" id="KW-1185">Reference proteome</keyword>
<comment type="caution">
    <text evidence="2">The sequence shown here is derived from an EMBL/GenBank/DDBJ whole genome shotgun (WGS) entry which is preliminary data.</text>
</comment>
<dbReference type="EMBL" id="AQPN01000012">
    <property type="protein sequence ID" value="EOR96452.1"/>
    <property type="molecule type" value="Genomic_DNA"/>
</dbReference>
<evidence type="ECO:0000259" key="1">
    <source>
        <dbReference type="Pfam" id="PF01883"/>
    </source>
</evidence>
<dbReference type="SUPFAM" id="SSF117916">
    <property type="entry name" value="Fe-S cluster assembly (FSCA) domain-like"/>
    <property type="match status" value="1"/>
</dbReference>
<proteinExistence type="predicted"/>
<dbReference type="InterPro" id="IPR002744">
    <property type="entry name" value="MIP18-like"/>
</dbReference>
<dbReference type="InterPro" id="IPR034904">
    <property type="entry name" value="FSCA_dom_sf"/>
</dbReference>
<dbReference type="Gene3D" id="3.30.300.130">
    <property type="entry name" value="Fe-S cluster assembly (FSCA)"/>
    <property type="match status" value="1"/>
</dbReference>
<dbReference type="AlphaFoldDB" id="R9GXB0"/>
<sequence length="109" mass="12787">MKEFDIRDQSSFKELEIIENLRTVLDPELQINVIDMGLIYHIDLSEELRIRIEMTLSSSHCPMGEAILQSVKNCLEEAYPGYEVVVDLVWEPNWTYENITEEGRRQLGR</sequence>
<gene>
    <name evidence="2" type="ORF">ADIARSV_0355</name>
</gene>
<evidence type="ECO:0000313" key="2">
    <source>
        <dbReference type="EMBL" id="EOR96452.1"/>
    </source>
</evidence>